<accession>A0A2T7E6A5</accession>
<gene>
    <name evidence="2" type="ORF">GQ55_3G061000</name>
</gene>
<dbReference type="EMBL" id="CM009751">
    <property type="protein sequence ID" value="PUZ63352.1"/>
    <property type="molecule type" value="Genomic_DNA"/>
</dbReference>
<organism evidence="2 3">
    <name type="scientific">Panicum hallii var. hallii</name>
    <dbReference type="NCBI Taxonomy" id="1504633"/>
    <lineage>
        <taxon>Eukaryota</taxon>
        <taxon>Viridiplantae</taxon>
        <taxon>Streptophyta</taxon>
        <taxon>Embryophyta</taxon>
        <taxon>Tracheophyta</taxon>
        <taxon>Spermatophyta</taxon>
        <taxon>Magnoliopsida</taxon>
        <taxon>Liliopsida</taxon>
        <taxon>Poales</taxon>
        <taxon>Poaceae</taxon>
        <taxon>PACMAD clade</taxon>
        <taxon>Panicoideae</taxon>
        <taxon>Panicodae</taxon>
        <taxon>Paniceae</taxon>
        <taxon>Panicinae</taxon>
        <taxon>Panicum</taxon>
        <taxon>Panicum sect. Panicum</taxon>
    </lineage>
</organism>
<proteinExistence type="predicted"/>
<evidence type="ECO:0000313" key="2">
    <source>
        <dbReference type="EMBL" id="PUZ63352.1"/>
    </source>
</evidence>
<dbReference type="AlphaFoldDB" id="A0A2T7E6A5"/>
<name>A0A2T7E6A5_9POAL</name>
<protein>
    <submittedName>
        <fullName evidence="2">Uncharacterized protein</fullName>
    </submittedName>
</protein>
<feature type="region of interest" description="Disordered" evidence="1">
    <location>
        <begin position="1"/>
        <end position="29"/>
    </location>
</feature>
<evidence type="ECO:0000313" key="3">
    <source>
        <dbReference type="Proteomes" id="UP000244336"/>
    </source>
</evidence>
<sequence>MRRPPSDGLAGGEHDGGGGSGRPGGDVSEPGVFVKKIGSRFLIVILFRGLFIIS</sequence>
<keyword evidence="3" id="KW-1185">Reference proteome</keyword>
<reference evidence="2 3" key="1">
    <citation type="submission" date="2018-04" db="EMBL/GenBank/DDBJ databases">
        <title>WGS assembly of Panicum hallii var. hallii HAL2.</title>
        <authorList>
            <person name="Lovell J."/>
            <person name="Jenkins J."/>
            <person name="Lowry D."/>
            <person name="Mamidi S."/>
            <person name="Sreedasyam A."/>
            <person name="Weng X."/>
            <person name="Barry K."/>
            <person name="Bonette J."/>
            <person name="Campitelli B."/>
            <person name="Daum C."/>
            <person name="Gordon S."/>
            <person name="Gould B."/>
            <person name="Lipzen A."/>
            <person name="MacQueen A."/>
            <person name="Palacio-Mejia J."/>
            <person name="Plott C."/>
            <person name="Shakirov E."/>
            <person name="Shu S."/>
            <person name="Yoshinaga Y."/>
            <person name="Zane M."/>
            <person name="Rokhsar D."/>
            <person name="Grimwood J."/>
            <person name="Schmutz J."/>
            <person name="Juenger T."/>
        </authorList>
    </citation>
    <scope>NUCLEOTIDE SEQUENCE [LARGE SCALE GENOMIC DNA]</scope>
    <source>
        <strain evidence="3">cv. HAL2</strain>
    </source>
</reference>
<dbReference type="Proteomes" id="UP000244336">
    <property type="component" value="Chromosome 3"/>
</dbReference>
<dbReference type="Gramene" id="PUZ63352">
    <property type="protein sequence ID" value="PUZ63352"/>
    <property type="gene ID" value="GQ55_3G061000"/>
</dbReference>
<evidence type="ECO:0000256" key="1">
    <source>
        <dbReference type="SAM" id="MobiDB-lite"/>
    </source>
</evidence>